<dbReference type="SMART" id="SM00347">
    <property type="entry name" value="HTH_MARR"/>
    <property type="match status" value="1"/>
</dbReference>
<name>A0A6B9G717_PANCY</name>
<dbReference type="Gene3D" id="1.10.10.10">
    <property type="entry name" value="Winged helix-like DNA-binding domain superfamily/Winged helix DNA-binding domain"/>
    <property type="match status" value="1"/>
</dbReference>
<evidence type="ECO:0000256" key="3">
    <source>
        <dbReference type="ARBA" id="ARBA00023163"/>
    </source>
</evidence>
<dbReference type="Proteomes" id="UP000502005">
    <property type="component" value="Plasmid pNE1A"/>
</dbReference>
<dbReference type="PRINTS" id="PR00598">
    <property type="entry name" value="HTHMARR"/>
</dbReference>
<keyword evidence="1" id="KW-0805">Transcription regulation</keyword>
<gene>
    <name evidence="5" type="ORF">CUN67_21325</name>
</gene>
<evidence type="ECO:0000256" key="2">
    <source>
        <dbReference type="ARBA" id="ARBA00023125"/>
    </source>
</evidence>
<sequence length="139" mass="16001">MQKELGNVFFHLMRELLQEHTSLWQKSLPELTKQQYAVLCAVEEQPGIEQLDLTEAALSTKATLAELLVRMEKKNLIERQHGTSDRRRRFIFLTSEGKKALSEARPIAEQVDTFFLFRLGEQQQSEVVVLLKTMLGKGN</sequence>
<keyword evidence="5" id="KW-0614">Plasmid</keyword>
<dbReference type="SUPFAM" id="SSF46785">
    <property type="entry name" value="Winged helix' DNA-binding domain"/>
    <property type="match status" value="1"/>
</dbReference>
<protein>
    <submittedName>
        <fullName evidence="5">Transcriptional regulator</fullName>
    </submittedName>
</protein>
<dbReference type="GO" id="GO:0003677">
    <property type="term" value="F:DNA binding"/>
    <property type="evidence" value="ECO:0007669"/>
    <property type="project" value="UniProtKB-KW"/>
</dbReference>
<proteinExistence type="predicted"/>
<dbReference type="RefSeq" id="WP_208717431.1">
    <property type="nucleotide sequence ID" value="NZ_CP024769.1"/>
</dbReference>
<accession>A0A6B9G717</accession>
<dbReference type="InterPro" id="IPR036388">
    <property type="entry name" value="WH-like_DNA-bd_sf"/>
</dbReference>
<geneLocation type="plasmid" evidence="6">
    <name>pne1a</name>
</geneLocation>
<dbReference type="PROSITE" id="PS50995">
    <property type="entry name" value="HTH_MARR_2"/>
    <property type="match status" value="1"/>
</dbReference>
<feature type="domain" description="HTH marR-type" evidence="4">
    <location>
        <begin position="2"/>
        <end position="136"/>
    </location>
</feature>
<reference evidence="5 6" key="1">
    <citation type="submission" date="2017-11" db="EMBL/GenBank/DDBJ databases">
        <title>Genome sequence of Pantoea cypripedii NE1.</title>
        <authorList>
            <person name="Nascimento F.X."/>
        </authorList>
    </citation>
    <scope>NUCLEOTIDE SEQUENCE [LARGE SCALE GENOMIC DNA]</scope>
    <source>
        <strain evidence="5 6">NE1</strain>
        <plasmid evidence="6">pne1a</plasmid>
    </source>
</reference>
<evidence type="ECO:0000313" key="5">
    <source>
        <dbReference type="EMBL" id="QGY31533.1"/>
    </source>
</evidence>
<dbReference type="EMBL" id="CP024769">
    <property type="protein sequence ID" value="QGY31533.1"/>
    <property type="molecule type" value="Genomic_DNA"/>
</dbReference>
<keyword evidence="3" id="KW-0804">Transcription</keyword>
<dbReference type="PANTHER" id="PTHR42756:SF1">
    <property type="entry name" value="TRANSCRIPTIONAL REPRESSOR OF EMRAB OPERON"/>
    <property type="match status" value="1"/>
</dbReference>
<dbReference type="PANTHER" id="PTHR42756">
    <property type="entry name" value="TRANSCRIPTIONAL REGULATOR, MARR"/>
    <property type="match status" value="1"/>
</dbReference>
<dbReference type="AlphaFoldDB" id="A0A6B9G717"/>
<dbReference type="Pfam" id="PF01047">
    <property type="entry name" value="MarR"/>
    <property type="match status" value="1"/>
</dbReference>
<evidence type="ECO:0000256" key="1">
    <source>
        <dbReference type="ARBA" id="ARBA00023015"/>
    </source>
</evidence>
<keyword evidence="2" id="KW-0238">DNA-binding</keyword>
<organism evidence="5 6">
    <name type="scientific">Pantoea cypripedii</name>
    <name type="common">Pectobacterium cypripedii</name>
    <name type="synonym">Erwinia cypripedii</name>
    <dbReference type="NCBI Taxonomy" id="55209"/>
    <lineage>
        <taxon>Bacteria</taxon>
        <taxon>Pseudomonadati</taxon>
        <taxon>Pseudomonadota</taxon>
        <taxon>Gammaproteobacteria</taxon>
        <taxon>Enterobacterales</taxon>
        <taxon>Erwiniaceae</taxon>
        <taxon>Pantoea</taxon>
    </lineage>
</organism>
<evidence type="ECO:0000259" key="4">
    <source>
        <dbReference type="PROSITE" id="PS50995"/>
    </source>
</evidence>
<evidence type="ECO:0000313" key="6">
    <source>
        <dbReference type="Proteomes" id="UP000502005"/>
    </source>
</evidence>
<dbReference type="InterPro" id="IPR036390">
    <property type="entry name" value="WH_DNA-bd_sf"/>
</dbReference>
<dbReference type="InterPro" id="IPR000835">
    <property type="entry name" value="HTH_MarR-typ"/>
</dbReference>
<dbReference type="GO" id="GO:0003700">
    <property type="term" value="F:DNA-binding transcription factor activity"/>
    <property type="evidence" value="ECO:0007669"/>
    <property type="project" value="InterPro"/>
</dbReference>